<proteinExistence type="predicted"/>
<feature type="transmembrane region" description="Helical" evidence="1">
    <location>
        <begin position="69"/>
        <end position="88"/>
    </location>
</feature>
<feature type="transmembrane region" description="Helical" evidence="1">
    <location>
        <begin position="171"/>
        <end position="196"/>
    </location>
</feature>
<protein>
    <submittedName>
        <fullName evidence="2">Uncharacterized protein</fullName>
    </submittedName>
</protein>
<keyword evidence="1" id="KW-1133">Transmembrane helix</keyword>
<gene>
    <name evidence="2" type="ORF">H8S00_07850</name>
</gene>
<comment type="caution">
    <text evidence="2">The sequence shown here is derived from an EMBL/GenBank/DDBJ whole genome shotgun (WGS) entry which is preliminary data.</text>
</comment>
<feature type="transmembrane region" description="Helical" evidence="1">
    <location>
        <begin position="15"/>
        <end position="35"/>
    </location>
</feature>
<feature type="transmembrane region" description="Helical" evidence="1">
    <location>
        <begin position="42"/>
        <end position="63"/>
    </location>
</feature>
<reference evidence="2 3" key="1">
    <citation type="submission" date="2020-08" db="EMBL/GenBank/DDBJ databases">
        <title>Genome public.</title>
        <authorList>
            <person name="Liu C."/>
            <person name="Sun Q."/>
        </authorList>
    </citation>
    <scope>NUCLEOTIDE SEQUENCE [LARGE SCALE GENOMIC DNA]</scope>
    <source>
        <strain evidence="2 3">BX4</strain>
    </source>
</reference>
<feature type="transmembrane region" description="Helical" evidence="1">
    <location>
        <begin position="138"/>
        <end position="159"/>
    </location>
</feature>
<dbReference type="RefSeq" id="WP_118588697.1">
    <property type="nucleotide sequence ID" value="NZ_JACOOZ010000005.1"/>
</dbReference>
<name>A0ABR7F2T3_9FIRM</name>
<feature type="transmembrane region" description="Helical" evidence="1">
    <location>
        <begin position="95"/>
        <end position="118"/>
    </location>
</feature>
<dbReference type="EMBL" id="JACOOZ010000005">
    <property type="protein sequence ID" value="MBC5667889.1"/>
    <property type="molecule type" value="Genomic_DNA"/>
</dbReference>
<accession>A0ABR7F2T3</accession>
<dbReference type="Proteomes" id="UP000597877">
    <property type="component" value="Unassembled WGS sequence"/>
</dbReference>
<keyword evidence="1" id="KW-0812">Transmembrane</keyword>
<evidence type="ECO:0000313" key="3">
    <source>
        <dbReference type="Proteomes" id="UP000597877"/>
    </source>
</evidence>
<evidence type="ECO:0000313" key="2">
    <source>
        <dbReference type="EMBL" id="MBC5667889.1"/>
    </source>
</evidence>
<evidence type="ECO:0000256" key="1">
    <source>
        <dbReference type="SAM" id="Phobius"/>
    </source>
</evidence>
<keyword evidence="3" id="KW-1185">Reference proteome</keyword>
<keyword evidence="1" id="KW-0472">Membrane</keyword>
<feature type="transmembrane region" description="Helical" evidence="1">
    <location>
        <begin position="216"/>
        <end position="236"/>
    </location>
</feature>
<organism evidence="2 3">
    <name type="scientific">Eubacterium segne</name>
    <dbReference type="NCBI Taxonomy" id="2763045"/>
    <lineage>
        <taxon>Bacteria</taxon>
        <taxon>Bacillati</taxon>
        <taxon>Bacillota</taxon>
        <taxon>Clostridia</taxon>
        <taxon>Eubacteriales</taxon>
        <taxon>Eubacteriaceae</taxon>
        <taxon>Eubacterium</taxon>
    </lineage>
</organism>
<sequence length="243" mass="27914">MNVQILNELYFETEYIKLLHIVLMIMGCILLLLSIFTKCKVIISNCISAYYGAWAGSMLGYFMGKSLTGMKIGGVIGIIIVLLINNILGRKHILVVAYMFYMQCAYMCTYMILYLFRIDYYVDMLMGRDILLYEENHYSAMNMSLIISCVFAVIMTVRMERTQRDRNIIHMYYIFVSAVMALCGLLSGPDWVYGYIGSWQDFFLPLLGVEYGIEVFTIGLLLLVLLGVGCGLHTWIENKRNDI</sequence>